<dbReference type="Proteomes" id="UP001595698">
    <property type="component" value="Unassembled WGS sequence"/>
</dbReference>
<sequence>MTETPMEPVFQDPPPVRQRGDEWQPTVDALIRRTGQWALIMDAPADQAGAGVLSGRIRERRGVWAGEHWEVATRTVRSGPEKRTHVYARHLIPEAAAASLGGEGRD</sequence>
<evidence type="ECO:0000313" key="2">
    <source>
        <dbReference type="EMBL" id="MFC3985492.1"/>
    </source>
</evidence>
<evidence type="ECO:0000313" key="3">
    <source>
        <dbReference type="Proteomes" id="UP001595698"/>
    </source>
</evidence>
<dbReference type="RefSeq" id="WP_386195614.1">
    <property type="nucleotide sequence ID" value="NZ_JBHSBC010000047.1"/>
</dbReference>
<feature type="region of interest" description="Disordered" evidence="1">
    <location>
        <begin position="1"/>
        <end position="21"/>
    </location>
</feature>
<protein>
    <submittedName>
        <fullName evidence="2">Uncharacterized protein</fullName>
    </submittedName>
</protein>
<evidence type="ECO:0000256" key="1">
    <source>
        <dbReference type="SAM" id="MobiDB-lite"/>
    </source>
</evidence>
<organism evidence="2 3">
    <name type="scientific">Streptosporangium jomthongense</name>
    <dbReference type="NCBI Taxonomy" id="1193683"/>
    <lineage>
        <taxon>Bacteria</taxon>
        <taxon>Bacillati</taxon>
        <taxon>Actinomycetota</taxon>
        <taxon>Actinomycetes</taxon>
        <taxon>Streptosporangiales</taxon>
        <taxon>Streptosporangiaceae</taxon>
        <taxon>Streptosporangium</taxon>
    </lineage>
</organism>
<gene>
    <name evidence="2" type="ORF">ACFOYY_35550</name>
</gene>
<keyword evidence="3" id="KW-1185">Reference proteome</keyword>
<dbReference type="EMBL" id="JBHSBC010000047">
    <property type="protein sequence ID" value="MFC3985492.1"/>
    <property type="molecule type" value="Genomic_DNA"/>
</dbReference>
<name>A0ABV8FE08_9ACTN</name>
<reference evidence="3" key="1">
    <citation type="journal article" date="2019" name="Int. J. Syst. Evol. Microbiol.">
        <title>The Global Catalogue of Microorganisms (GCM) 10K type strain sequencing project: providing services to taxonomists for standard genome sequencing and annotation.</title>
        <authorList>
            <consortium name="The Broad Institute Genomics Platform"/>
            <consortium name="The Broad Institute Genome Sequencing Center for Infectious Disease"/>
            <person name="Wu L."/>
            <person name="Ma J."/>
        </authorList>
    </citation>
    <scope>NUCLEOTIDE SEQUENCE [LARGE SCALE GENOMIC DNA]</scope>
    <source>
        <strain evidence="3">TBRC 7912</strain>
    </source>
</reference>
<proteinExistence type="predicted"/>
<comment type="caution">
    <text evidence="2">The sequence shown here is derived from an EMBL/GenBank/DDBJ whole genome shotgun (WGS) entry which is preliminary data.</text>
</comment>
<accession>A0ABV8FE08</accession>